<feature type="domain" description="Methyltransferase" evidence="3">
    <location>
        <begin position="149"/>
        <end position="248"/>
    </location>
</feature>
<gene>
    <name evidence="4" type="ORF">LCOR_12345.1</name>
</gene>
<sequence length="799" mass="92367">MSMKQKQQQSSPPQAHQLHRYRYALVPLCMGMANLALNEIKLLEPFYAQYKWAHAAMLSLVGSIVSLFLGWDHVKTPLMFMYSCFFKPLGSYGDIQSRLESFYQGQAHIYDDSRGKLLRGRKSMLKLCAAQLKEQIANGVTSPKPIWIDLGGGTGWNIEQMHESFPIENFDKVILVDLTPSLCKVAEERFKRRGWDNVIVLCQDAATFETPFPADGNVGLVTMSYSLSMMDHYYPVVDRVQSLLSPDGIFGVVDFYVSDKTAAPAEKWTPQYNRQCNWFTRVFWKLWFEFDHIHLEPGRRDYLEYKFGTIKSDNRRNHFIVPYLIQIPFYVWIGRPNARADDGDDGILATRLSSDSQDISIGLITPPSPMSVKSDASTPPPPRHHFQNRQWRLDYDPTLPCHTQFRSYVYAFTWEDPRVDLQYMNLSKDDVMLVITSAGDNALEYAIAAQPKRIHCVDMNPCQNHLLELKLASIVSLSYHDFWRMFGDGHHPHFADLLHDKVSPHLSSFGFQYWSKHSNRFAHKFYKTGYSGLALGLFEWWTRAHGITHHVEALCHADSVGEQKRIWEQHIRPVLLSPLIRKVMDNPMFMWNALGVPMNQMNMFLEECTTQEYIENTLDPIATRSLFRNDQYFYYLCMMQRYTRQSCPTYLTREGFDILKSTKALDAFRLHTNSILSTLQELPANYLTRLVVMDHMDWFDPEDATGELEMEIQEMARTLQPGGRVFWRSAGTRPWYNRLFEKHGFTVQPLAIRKPGESIDRVNMYASFYHAVLTSNKQTPAPSSSTIHSSSSSSYTTTE</sequence>
<protein>
    <submittedName>
        <fullName evidence="4">S-adenosyl-l-methionine-dependentmethyltransferase</fullName>
    </submittedName>
</protein>
<proteinExistence type="predicted"/>
<keyword evidence="2" id="KW-0812">Transmembrane</keyword>
<comment type="caution">
    <text evidence="4">The sequence shown here is derived from an EMBL/GenBank/DDBJ whole genome shotgun (WGS) entry which is preliminary data.</text>
</comment>
<dbReference type="VEuPathDB" id="FungiDB:LCOR_12345.1"/>
<evidence type="ECO:0000256" key="1">
    <source>
        <dbReference type="SAM" id="MobiDB-lite"/>
    </source>
</evidence>
<dbReference type="Proteomes" id="UP000027586">
    <property type="component" value="Unassembled WGS sequence"/>
</dbReference>
<dbReference type="InterPro" id="IPR041698">
    <property type="entry name" value="Methyltransf_25"/>
</dbReference>
<evidence type="ECO:0000259" key="3">
    <source>
        <dbReference type="Pfam" id="PF13649"/>
    </source>
</evidence>
<dbReference type="PANTHER" id="PTHR47473:SF1">
    <property type="entry name" value="METHYLTRANSFERASE DOMAIN-CONTAINING PROTEIN"/>
    <property type="match status" value="1"/>
</dbReference>
<dbReference type="Gene3D" id="3.40.50.150">
    <property type="entry name" value="Vaccinia Virus protein VP39"/>
    <property type="match status" value="1"/>
</dbReference>
<dbReference type="CDD" id="cd02440">
    <property type="entry name" value="AdoMet_MTases"/>
    <property type="match status" value="1"/>
</dbReference>
<keyword evidence="2" id="KW-1133">Transmembrane helix</keyword>
<dbReference type="GO" id="GO:0008168">
    <property type="term" value="F:methyltransferase activity"/>
    <property type="evidence" value="ECO:0007669"/>
    <property type="project" value="UniProtKB-KW"/>
</dbReference>
<dbReference type="AlphaFoldDB" id="A0A068SHP4"/>
<feature type="transmembrane region" description="Helical" evidence="2">
    <location>
        <begin position="52"/>
        <end position="71"/>
    </location>
</feature>
<accession>A0A068SHP4</accession>
<dbReference type="STRING" id="1263082.A0A068SHP4"/>
<dbReference type="EMBL" id="CBTN010000203">
    <property type="protein sequence ID" value="CDH61570.1"/>
    <property type="molecule type" value="Genomic_DNA"/>
</dbReference>
<keyword evidence="5" id="KW-1185">Reference proteome</keyword>
<feature type="region of interest" description="Disordered" evidence="1">
    <location>
        <begin position="777"/>
        <end position="799"/>
    </location>
</feature>
<feature type="compositionally biased region" description="Low complexity" evidence="1">
    <location>
        <begin position="783"/>
        <end position="799"/>
    </location>
</feature>
<keyword evidence="2" id="KW-0472">Membrane</keyword>
<dbReference type="GO" id="GO:0032259">
    <property type="term" value="P:methylation"/>
    <property type="evidence" value="ECO:0007669"/>
    <property type="project" value="UniProtKB-KW"/>
</dbReference>
<dbReference type="PANTHER" id="PTHR47473">
    <property type="entry name" value="BTA1P"/>
    <property type="match status" value="1"/>
</dbReference>
<dbReference type="SUPFAM" id="SSF53335">
    <property type="entry name" value="S-adenosyl-L-methionine-dependent methyltransferases"/>
    <property type="match status" value="1"/>
</dbReference>
<name>A0A068SHP4_9FUNG</name>
<dbReference type="Pfam" id="PF11899">
    <property type="entry name" value="DUF3419"/>
    <property type="match status" value="1"/>
</dbReference>
<dbReference type="OrthoDB" id="10253390at2759"/>
<dbReference type="InterPro" id="IPR021829">
    <property type="entry name" value="DUF3419"/>
</dbReference>
<evidence type="ECO:0000313" key="5">
    <source>
        <dbReference type="Proteomes" id="UP000027586"/>
    </source>
</evidence>
<evidence type="ECO:0000313" key="4">
    <source>
        <dbReference type="EMBL" id="CDH61570.1"/>
    </source>
</evidence>
<dbReference type="Pfam" id="PF13649">
    <property type="entry name" value="Methyltransf_25"/>
    <property type="match status" value="1"/>
</dbReference>
<organism evidence="4 5">
    <name type="scientific">Lichtheimia corymbifera JMRC:FSU:9682</name>
    <dbReference type="NCBI Taxonomy" id="1263082"/>
    <lineage>
        <taxon>Eukaryota</taxon>
        <taxon>Fungi</taxon>
        <taxon>Fungi incertae sedis</taxon>
        <taxon>Mucoromycota</taxon>
        <taxon>Mucoromycotina</taxon>
        <taxon>Mucoromycetes</taxon>
        <taxon>Mucorales</taxon>
        <taxon>Lichtheimiaceae</taxon>
        <taxon>Lichtheimia</taxon>
    </lineage>
</organism>
<dbReference type="InterPro" id="IPR029063">
    <property type="entry name" value="SAM-dependent_MTases_sf"/>
</dbReference>
<reference evidence="4" key="1">
    <citation type="submission" date="2013-08" db="EMBL/GenBank/DDBJ databases">
        <title>Gene expansion shapes genome architecture in the human pathogen Lichtheimia corymbifera: an evolutionary genomics analysis in the ancient terrestrial Mucorales (Mucoromycotina).</title>
        <authorList>
            <person name="Schwartze V.U."/>
            <person name="Winter S."/>
            <person name="Shelest E."/>
            <person name="Marcet-Houben M."/>
            <person name="Horn F."/>
            <person name="Wehner S."/>
            <person name="Hoffmann K."/>
            <person name="Riege K."/>
            <person name="Sammeth M."/>
            <person name="Nowrousian M."/>
            <person name="Valiante V."/>
            <person name="Linde J."/>
            <person name="Jacobsen I.D."/>
            <person name="Marz M."/>
            <person name="Brakhage A.A."/>
            <person name="Gabaldon T."/>
            <person name="Bocker S."/>
            <person name="Voigt K."/>
        </authorList>
    </citation>
    <scope>NUCLEOTIDE SEQUENCE [LARGE SCALE GENOMIC DNA]</scope>
    <source>
        <strain evidence="4">FSU 9682</strain>
    </source>
</reference>
<evidence type="ECO:0000256" key="2">
    <source>
        <dbReference type="SAM" id="Phobius"/>
    </source>
</evidence>